<reference evidence="1 2" key="1">
    <citation type="submission" date="2020-08" db="EMBL/GenBank/DDBJ databases">
        <authorList>
            <person name="Hejnol A."/>
        </authorList>
    </citation>
    <scope>NUCLEOTIDE SEQUENCE [LARGE SCALE GENOMIC DNA]</scope>
</reference>
<dbReference type="InterPro" id="IPR032675">
    <property type="entry name" value="LRR_dom_sf"/>
</dbReference>
<keyword evidence="2" id="KW-1185">Reference proteome</keyword>
<sequence>MLSLKEITLNYIDKEMKSVFEAFRSKNKRLPSQFINIKFDADNIKHEYDLEFLAGHPFETFKMFNYRKLNIEVLMNILKHRHEHLRELTIANSNFTYFFDSGRRLHSTDGIRLITAFKNIRKLNLSYTDLNCKGFEHLCNNLIHLEKLNISGTEVLKLGPIVKLRNLLSFKYYDKLGSFDYREINYLRFLHKLEGIYLTDKCNVFYPEKNKFCRHVFHHFYWPNLKYFAIFISREITRQSIRSFLIRHPKLVFFKVHEYLAGERIDFSDLSPVVFPRFAKRFNSNCLNEELEILQSPQACADDFNGLLSCLYNQLNHENDGVRSSFMETLKLDLLLKIIGLKIESCQVRTAFSVSSTVDLQPLEMMFSLLSWIKYSPKEQLEWIQTCNSIFDILPLIDFSNDNQCKILFYLDKIIDKCYHLLNLVIDKVELGMALLRLSSKIERSNLEPFLTLKRMNSSSVFKFISPDEIFQIINILKKLIKKFPRGEDSFQFSRSYPYSKGLFEICSSILSQNVDHEIEQIRVEINERLTLLAIWKDTEEVFEHYIRRRGRIPYQISQMVFNYFAEKSCVSNDSVCKLFNKNITELSNIKIDGRRMSNLKCKQFLEGHHNLEKLELRCLNRFRFEDILISVKNANLNELTISECDEIYQFCTNNEFYYNIEKLLINYSNLIKLNLSSSYIDYKVLELIAPNLNHLVELDISQTFVMFLWPLRSLRKLEILKYNLKDERFCYNEIYHLTKIPSLKEISLYDNKVCLLDFRKGFLKDLFRGVYWKNLEYFSIRGFWDMDRETINKILSNHPKLKVFKIMLYKFPLSNVFNTGGPQIDFSDISPKIYPRCLKDINNVDIVYEMKLLQHSKLTIDDLSWFYFFLTKRMEGSTKQQLVTFFSFVDMDNLIVILERTTDTIDYLFSQRSSDHYVLFVYLSDIATVFDWIEISLDGHNIEYKMKITDLVCTIIYKFDHIFQHTDNADRLERFYRIISRNYDLLHMITNKTKLGRILLCGLTMNIQVNREIIHILSKMYDERIFDELDDKEFKNTLECLKKFSSLHLKYGNDMFSRVYTQFSPSFLLLWLSILKVNLKGKSVDAHVDISNLEKYFMSSLRTY</sequence>
<dbReference type="AlphaFoldDB" id="A0A7I8VFK6"/>
<gene>
    <name evidence="1" type="ORF">DGYR_LOCUS2966</name>
</gene>
<dbReference type="SUPFAM" id="SSF52047">
    <property type="entry name" value="RNI-like"/>
    <property type="match status" value="2"/>
</dbReference>
<dbReference type="PANTHER" id="PTHR12904">
    <property type="match status" value="1"/>
</dbReference>
<name>A0A7I8VFK6_9ANNE</name>
<dbReference type="EMBL" id="CAJFCJ010000005">
    <property type="protein sequence ID" value="CAD5114075.1"/>
    <property type="molecule type" value="Genomic_DNA"/>
</dbReference>
<dbReference type="InterPro" id="IPR051341">
    <property type="entry name" value="Zyg-11_UBL_adapter"/>
</dbReference>
<dbReference type="OrthoDB" id="5783533at2759"/>
<evidence type="ECO:0000313" key="1">
    <source>
        <dbReference type="EMBL" id="CAD5114075.1"/>
    </source>
</evidence>
<dbReference type="Gene3D" id="3.80.10.10">
    <property type="entry name" value="Ribonuclease Inhibitor"/>
    <property type="match status" value="2"/>
</dbReference>
<organism evidence="1 2">
    <name type="scientific">Dimorphilus gyrociliatus</name>
    <dbReference type="NCBI Taxonomy" id="2664684"/>
    <lineage>
        <taxon>Eukaryota</taxon>
        <taxon>Metazoa</taxon>
        <taxon>Spiralia</taxon>
        <taxon>Lophotrochozoa</taxon>
        <taxon>Annelida</taxon>
        <taxon>Polychaeta</taxon>
        <taxon>Polychaeta incertae sedis</taxon>
        <taxon>Dinophilidae</taxon>
        <taxon>Dimorphilus</taxon>
    </lineage>
</organism>
<comment type="caution">
    <text evidence="1">The sequence shown here is derived from an EMBL/GenBank/DDBJ whole genome shotgun (WGS) entry which is preliminary data.</text>
</comment>
<proteinExistence type="predicted"/>
<dbReference type="Proteomes" id="UP000549394">
    <property type="component" value="Unassembled WGS sequence"/>
</dbReference>
<dbReference type="PANTHER" id="PTHR12904:SF23">
    <property type="entry name" value="PROTEIN ZER-1 HOMOLOG"/>
    <property type="match status" value="1"/>
</dbReference>
<protein>
    <submittedName>
        <fullName evidence="1">DgyrCDS3221</fullName>
    </submittedName>
</protein>
<accession>A0A7I8VFK6</accession>
<evidence type="ECO:0000313" key="2">
    <source>
        <dbReference type="Proteomes" id="UP000549394"/>
    </source>
</evidence>